<feature type="compositionally biased region" description="Basic and acidic residues" evidence="10">
    <location>
        <begin position="29"/>
        <end position="38"/>
    </location>
</feature>
<evidence type="ECO:0000256" key="9">
    <source>
        <dbReference type="ARBA" id="ARBA00023242"/>
    </source>
</evidence>
<evidence type="ECO:0000256" key="3">
    <source>
        <dbReference type="ARBA" id="ARBA00008030"/>
    </source>
</evidence>
<evidence type="ECO:0000256" key="10">
    <source>
        <dbReference type="SAM" id="MobiDB-lite"/>
    </source>
</evidence>
<dbReference type="GO" id="GO:0030014">
    <property type="term" value="C:CCR4-NOT complex"/>
    <property type="evidence" value="ECO:0007669"/>
    <property type="project" value="InterPro"/>
</dbReference>
<keyword evidence="7" id="KW-0943">RNA-mediated gene silencing</keyword>
<gene>
    <name evidence="11" type="ORF">BJ684DRAFT_17608</name>
</gene>
<feature type="compositionally biased region" description="Pro residues" evidence="10">
    <location>
        <begin position="17"/>
        <end position="28"/>
    </location>
</feature>
<name>A0A4V1IXQ1_9FUNG</name>
<organism evidence="11 12">
    <name type="scientific">Piptocephalis cylindrospora</name>
    <dbReference type="NCBI Taxonomy" id="1907219"/>
    <lineage>
        <taxon>Eukaryota</taxon>
        <taxon>Fungi</taxon>
        <taxon>Fungi incertae sedis</taxon>
        <taxon>Zoopagomycota</taxon>
        <taxon>Zoopagomycotina</taxon>
        <taxon>Zoopagomycetes</taxon>
        <taxon>Zoopagales</taxon>
        <taxon>Piptocephalidaceae</taxon>
        <taxon>Piptocephalis</taxon>
    </lineage>
</organism>
<dbReference type="GO" id="GO:0005737">
    <property type="term" value="C:cytoplasm"/>
    <property type="evidence" value="ECO:0007669"/>
    <property type="project" value="UniProtKB-SubCell"/>
</dbReference>
<dbReference type="PANTHER" id="PTHR15975">
    <property type="entry name" value="CCR4-NOT TRANSCRIPTION COMPLEX SUBUNIT 11"/>
    <property type="match status" value="1"/>
</dbReference>
<keyword evidence="12" id="KW-1185">Reference proteome</keyword>
<keyword evidence="9" id="KW-0539">Nucleus</keyword>
<dbReference type="InterPro" id="IPR019312">
    <property type="entry name" value="CNOT11"/>
</dbReference>
<dbReference type="OrthoDB" id="10265389at2759"/>
<evidence type="ECO:0000256" key="7">
    <source>
        <dbReference type="ARBA" id="ARBA00023158"/>
    </source>
</evidence>
<evidence type="ECO:0000256" key="5">
    <source>
        <dbReference type="ARBA" id="ARBA00022490"/>
    </source>
</evidence>
<feature type="region of interest" description="Disordered" evidence="10">
    <location>
        <begin position="1"/>
        <end position="46"/>
    </location>
</feature>
<evidence type="ECO:0000256" key="2">
    <source>
        <dbReference type="ARBA" id="ARBA00004496"/>
    </source>
</evidence>
<comment type="similarity">
    <text evidence="3">Belongs to the CNOT11 family.</text>
</comment>
<dbReference type="EMBL" id="KZ988623">
    <property type="protein sequence ID" value="RKP11839.1"/>
    <property type="molecule type" value="Genomic_DNA"/>
</dbReference>
<reference evidence="12" key="1">
    <citation type="journal article" date="2018" name="Nat. Microbiol.">
        <title>Leveraging single-cell genomics to expand the fungal tree of life.</title>
        <authorList>
            <person name="Ahrendt S.R."/>
            <person name="Quandt C.A."/>
            <person name="Ciobanu D."/>
            <person name="Clum A."/>
            <person name="Salamov A."/>
            <person name="Andreopoulos B."/>
            <person name="Cheng J.F."/>
            <person name="Woyke T."/>
            <person name="Pelin A."/>
            <person name="Henrissat B."/>
            <person name="Reynolds N.K."/>
            <person name="Benny G.L."/>
            <person name="Smith M.E."/>
            <person name="James T.Y."/>
            <person name="Grigoriev I.V."/>
        </authorList>
    </citation>
    <scope>NUCLEOTIDE SEQUENCE [LARGE SCALE GENOMIC DNA]</scope>
</reference>
<evidence type="ECO:0000313" key="11">
    <source>
        <dbReference type="EMBL" id="RKP11839.1"/>
    </source>
</evidence>
<proteinExistence type="inferred from homology"/>
<keyword evidence="5" id="KW-0963">Cytoplasm</keyword>
<evidence type="ECO:0000256" key="1">
    <source>
        <dbReference type="ARBA" id="ARBA00004123"/>
    </source>
</evidence>
<feature type="compositionally biased region" description="Polar residues" evidence="10">
    <location>
        <begin position="1"/>
        <end position="13"/>
    </location>
</feature>
<evidence type="ECO:0000313" key="12">
    <source>
        <dbReference type="Proteomes" id="UP000267251"/>
    </source>
</evidence>
<accession>A0A4V1IXQ1</accession>
<dbReference type="Pfam" id="PF10155">
    <property type="entry name" value="CNOT11"/>
    <property type="match status" value="1"/>
</dbReference>
<keyword evidence="8" id="KW-0804">Transcription</keyword>
<evidence type="ECO:0000256" key="8">
    <source>
        <dbReference type="ARBA" id="ARBA00023163"/>
    </source>
</evidence>
<sequence>MEGQSSPSGTLERQASPVPPTPPLVPDGPPKRPWRDTDINDPTIHNLPPLPPLPLFPLETAEFHWLDPQPPAHVFLWDDRYSQEVRKAYGLGEETGEGETMSWATRASRSTTIPSEDLTTLLDKATDDLLTPEEQSGLMRALDVSSVDLDEKISPTQLTQMTTHNLEVASSLFHAILLTNRSEAYLKAVEDSPLTMRMATMLARSSSRLPREFAQRYVVGKASACSRVQGKEERDRQVHIVCKLIQVLEKHEILSLSDLLLELKAFALEHLGCPEAVTLYQRLTSLK</sequence>
<dbReference type="PANTHER" id="PTHR15975:SF0">
    <property type="entry name" value="CCR4-NOT TRANSCRIPTION COMPLEX SUBUNIT 11"/>
    <property type="match status" value="1"/>
</dbReference>
<dbReference type="GO" id="GO:0031047">
    <property type="term" value="P:regulatory ncRNA-mediated gene silencing"/>
    <property type="evidence" value="ECO:0007669"/>
    <property type="project" value="UniProtKB-KW"/>
</dbReference>
<dbReference type="AlphaFoldDB" id="A0A4V1IXQ1"/>
<evidence type="ECO:0000256" key="4">
    <source>
        <dbReference type="ARBA" id="ARBA00014872"/>
    </source>
</evidence>
<dbReference type="GO" id="GO:0005634">
    <property type="term" value="C:nucleus"/>
    <property type="evidence" value="ECO:0007669"/>
    <property type="project" value="UniProtKB-SubCell"/>
</dbReference>
<evidence type="ECO:0000256" key="6">
    <source>
        <dbReference type="ARBA" id="ARBA00023015"/>
    </source>
</evidence>
<dbReference type="Proteomes" id="UP000267251">
    <property type="component" value="Unassembled WGS sequence"/>
</dbReference>
<protein>
    <recommendedName>
        <fullName evidence="4">CCR4-NOT transcription complex subunit 11</fullName>
    </recommendedName>
</protein>
<comment type="subcellular location">
    <subcellularLocation>
        <location evidence="2">Cytoplasm</location>
    </subcellularLocation>
    <subcellularLocation>
        <location evidence="1">Nucleus</location>
    </subcellularLocation>
</comment>
<keyword evidence="6" id="KW-0805">Transcription regulation</keyword>